<keyword evidence="3" id="KW-0378">Hydrolase</keyword>
<keyword evidence="4" id="KW-0862">Zinc</keyword>
<dbReference type="InterPro" id="IPR051453">
    <property type="entry name" value="MBL_Glyoxalase_II"/>
</dbReference>
<dbReference type="EMBL" id="VOMB01000016">
    <property type="protein sequence ID" value="MBU9764795.1"/>
    <property type="molecule type" value="Genomic_DNA"/>
</dbReference>
<dbReference type="SMART" id="SM00849">
    <property type="entry name" value="Lactamase_B"/>
    <property type="match status" value="1"/>
</dbReference>
<keyword evidence="8" id="KW-1185">Reference proteome</keyword>
<comment type="cofactor">
    <cofactor evidence="1">
        <name>Zn(2+)</name>
        <dbReference type="ChEBI" id="CHEBI:29105"/>
    </cofactor>
</comment>
<evidence type="ECO:0000313" key="7">
    <source>
        <dbReference type="EMBL" id="MBU9764795.1"/>
    </source>
</evidence>
<proteinExistence type="predicted"/>
<evidence type="ECO:0000256" key="1">
    <source>
        <dbReference type="ARBA" id="ARBA00001947"/>
    </source>
</evidence>
<evidence type="ECO:0000259" key="6">
    <source>
        <dbReference type="SMART" id="SM00849"/>
    </source>
</evidence>
<dbReference type="RefSeq" id="WP_217157692.1">
    <property type="nucleotide sequence ID" value="NZ_VOMB01000016.1"/>
</dbReference>
<reference evidence="7 8" key="1">
    <citation type="journal article" date="2021" name="Sci. Rep.">
        <title>Phenotypic and genomic hallmarks of a novel, potentially pathogenic rapidly growing Mycobacterium species related to the Mycobacterium fortuitum complex.</title>
        <authorList>
            <person name="Gharbi R."/>
            <person name="Khanna V."/>
            <person name="Frigui W."/>
            <person name="Mhenni B."/>
            <person name="Brosch R."/>
            <person name="Mardassi H."/>
        </authorList>
    </citation>
    <scope>NUCLEOTIDE SEQUENCE [LARGE SCALE GENOMIC DNA]</scope>
    <source>
        <strain evidence="7 8">TNTM28</strain>
    </source>
</reference>
<gene>
    <name evidence="7" type="ORF">FR943_13210</name>
</gene>
<evidence type="ECO:0000313" key="8">
    <source>
        <dbReference type="Proteomes" id="UP000812982"/>
    </source>
</evidence>
<dbReference type="Pfam" id="PF00753">
    <property type="entry name" value="Lactamase_B"/>
    <property type="match status" value="2"/>
</dbReference>
<accession>A0ABS6KMQ2</accession>
<dbReference type="InterPro" id="IPR001279">
    <property type="entry name" value="Metallo-B-lactamas"/>
</dbReference>
<evidence type="ECO:0000256" key="3">
    <source>
        <dbReference type="ARBA" id="ARBA00022801"/>
    </source>
</evidence>
<dbReference type="PANTHER" id="PTHR46233:SF3">
    <property type="entry name" value="HYDROXYACYLGLUTATHIONE HYDROLASE GLOC"/>
    <property type="match status" value="1"/>
</dbReference>
<comment type="caution">
    <text evidence="7">The sequence shown here is derived from an EMBL/GenBank/DDBJ whole genome shotgun (WGS) entry which is preliminary data.</text>
</comment>
<dbReference type="PANTHER" id="PTHR46233">
    <property type="entry name" value="HYDROXYACYLGLUTATHIONE HYDROLASE GLOC"/>
    <property type="match status" value="1"/>
</dbReference>
<feature type="region of interest" description="Disordered" evidence="5">
    <location>
        <begin position="151"/>
        <end position="186"/>
    </location>
</feature>
<evidence type="ECO:0000256" key="2">
    <source>
        <dbReference type="ARBA" id="ARBA00022723"/>
    </source>
</evidence>
<evidence type="ECO:0000256" key="5">
    <source>
        <dbReference type="SAM" id="MobiDB-lite"/>
    </source>
</evidence>
<organism evidence="7 8">
    <name type="scientific">[Mycobacterium] fortunisiensis</name>
    <dbReference type="NCBI Taxonomy" id="2600579"/>
    <lineage>
        <taxon>Bacteria</taxon>
        <taxon>Bacillati</taxon>
        <taxon>Actinomycetota</taxon>
        <taxon>Actinomycetes</taxon>
        <taxon>Mycobacteriales</taxon>
        <taxon>Mycobacteriaceae</taxon>
        <taxon>Mycolicibacterium</taxon>
    </lineage>
</organism>
<sequence length="253" mass="27269">MFITGFPAGMLACNCYVLAERPGADAIIVDPGQRAMDRLRRILDENRLTPAAVLLTHGHLDHIWSAQKVADTYGCPAYIHPEDRFMLTDPIKGFGPRLAQLALGMLFSEPKQLVELDRDGQTLDFGGVTVTVDHTPGHTRGSVVFRVAGGQERSDRGLSAGGQERSDRGLSAGGQERSDRGLSTGTVFTGDTLFQSSVGRTDLPGGSGRDLLESIVTKLLVLDDDTVVLPGHGPRTTIGYERRTNPFLEGLTL</sequence>
<feature type="domain" description="Metallo-beta-lactamase" evidence="6">
    <location>
        <begin position="12"/>
        <end position="232"/>
    </location>
</feature>
<keyword evidence="2" id="KW-0479">Metal-binding</keyword>
<protein>
    <submittedName>
        <fullName evidence="7">MBL fold metallo-hydrolase</fullName>
    </submittedName>
</protein>
<evidence type="ECO:0000256" key="4">
    <source>
        <dbReference type="ARBA" id="ARBA00022833"/>
    </source>
</evidence>
<dbReference type="CDD" id="cd06262">
    <property type="entry name" value="metallo-hydrolase-like_MBL-fold"/>
    <property type="match status" value="1"/>
</dbReference>
<dbReference type="Proteomes" id="UP000812982">
    <property type="component" value="Unassembled WGS sequence"/>
</dbReference>
<name>A0ABS6KMQ2_9MYCO</name>